<evidence type="ECO:0000256" key="4">
    <source>
        <dbReference type="ARBA" id="ARBA00022490"/>
    </source>
</evidence>
<feature type="region of interest" description="Disordered" evidence="7">
    <location>
        <begin position="97"/>
        <end position="122"/>
    </location>
</feature>
<dbReference type="PANTHER" id="PTHR13072">
    <property type="entry name" value="DYNACTIN 6"/>
    <property type="match status" value="1"/>
</dbReference>
<dbReference type="InterPro" id="IPR027777">
    <property type="entry name" value="DCTN6"/>
</dbReference>
<keyword evidence="9" id="KW-1185">Reference proteome</keyword>
<dbReference type="OrthoDB" id="2355at2759"/>
<evidence type="ECO:0000256" key="3">
    <source>
        <dbReference type="ARBA" id="ARBA00016573"/>
    </source>
</evidence>
<evidence type="ECO:0000256" key="5">
    <source>
        <dbReference type="ARBA" id="ARBA00023212"/>
    </source>
</evidence>
<name>A0A225AK96_TALAT</name>
<reference evidence="8 9" key="1">
    <citation type="submission" date="2015-06" db="EMBL/GenBank/DDBJ databases">
        <title>Talaromyces atroroseus IBT 11181 draft genome.</title>
        <authorList>
            <person name="Rasmussen K.B."/>
            <person name="Rasmussen S."/>
            <person name="Petersen B."/>
            <person name="Sicheritz-Ponten T."/>
            <person name="Mortensen U.H."/>
            <person name="Thrane U."/>
        </authorList>
    </citation>
    <scope>NUCLEOTIDE SEQUENCE [LARGE SCALE GENOMIC DNA]</scope>
    <source>
        <strain evidence="8 9">IBT 11181</strain>
    </source>
</reference>
<dbReference type="GO" id="GO:0005869">
    <property type="term" value="C:dynactin complex"/>
    <property type="evidence" value="ECO:0007669"/>
    <property type="project" value="InterPro"/>
</dbReference>
<comment type="subcellular location">
    <subcellularLocation>
        <location evidence="1">Cytoplasm</location>
        <location evidence="1">Cytoskeleton</location>
    </subcellularLocation>
</comment>
<dbReference type="EMBL" id="LFMY01000004">
    <property type="protein sequence ID" value="OKL61290.1"/>
    <property type="molecule type" value="Genomic_DNA"/>
</dbReference>
<evidence type="ECO:0000256" key="1">
    <source>
        <dbReference type="ARBA" id="ARBA00004245"/>
    </source>
</evidence>
<protein>
    <recommendedName>
        <fullName evidence="3">Dynactin subunit 6</fullName>
    </recommendedName>
</protein>
<dbReference type="GeneID" id="31003518"/>
<sequence>MSSSTAYLKPPSSTHRQRVPSSTSTSASAPAPPPRAPVSVHSTTIVSETATFHGIYPITIGSGTVIHPRARFYSFEGPVQIGDGCVIGEKSIIGDNKPNAPLARNSTTEGEETKSSTEGGTTTRISSSVLIGPQATIRTGAYIRSAAIVDAVAVINRSATVGSHSKVCSKCEVPEGTAVQDWTVVWAAGEGIGQRKRRRFVGPAAQEQPQNRGKRPDAKLVEDARLLVLHREREGLAKMISMSTSGGSKRR</sequence>
<evidence type="ECO:0000256" key="2">
    <source>
        <dbReference type="ARBA" id="ARBA00007719"/>
    </source>
</evidence>
<feature type="compositionally biased region" description="Polar residues" evidence="7">
    <location>
        <begin position="1"/>
        <end position="14"/>
    </location>
</feature>
<feature type="region of interest" description="Disordered" evidence="7">
    <location>
        <begin position="1"/>
        <end position="40"/>
    </location>
</feature>
<evidence type="ECO:0000313" key="8">
    <source>
        <dbReference type="EMBL" id="OKL61290.1"/>
    </source>
</evidence>
<evidence type="ECO:0000313" key="9">
    <source>
        <dbReference type="Proteomes" id="UP000214365"/>
    </source>
</evidence>
<dbReference type="InterPro" id="IPR011004">
    <property type="entry name" value="Trimer_LpxA-like_sf"/>
</dbReference>
<feature type="compositionally biased region" description="Low complexity" evidence="7">
    <location>
        <begin position="19"/>
        <end position="29"/>
    </location>
</feature>
<comment type="caution">
    <text evidence="8">The sequence shown here is derived from an EMBL/GenBank/DDBJ whole genome shotgun (WGS) entry which is preliminary data.</text>
</comment>
<accession>A0A225AK96</accession>
<dbReference type="RefSeq" id="XP_020121411.1">
    <property type="nucleotide sequence ID" value="XM_020266099.1"/>
</dbReference>
<comment type="function">
    <text evidence="6">Part of the dynactin complex that activates the molecular motor dynein for ultra-processive transport along microtubules.</text>
</comment>
<gene>
    <name evidence="8" type="ORF">UA08_03763</name>
</gene>
<dbReference type="GO" id="GO:0007052">
    <property type="term" value="P:mitotic spindle organization"/>
    <property type="evidence" value="ECO:0007669"/>
    <property type="project" value="TreeGrafter"/>
</dbReference>
<organism evidence="8 9">
    <name type="scientific">Talaromyces atroroseus</name>
    <dbReference type="NCBI Taxonomy" id="1441469"/>
    <lineage>
        <taxon>Eukaryota</taxon>
        <taxon>Fungi</taxon>
        <taxon>Dikarya</taxon>
        <taxon>Ascomycota</taxon>
        <taxon>Pezizomycotina</taxon>
        <taxon>Eurotiomycetes</taxon>
        <taxon>Eurotiomycetidae</taxon>
        <taxon>Eurotiales</taxon>
        <taxon>Trichocomaceae</taxon>
        <taxon>Talaromyces</taxon>
        <taxon>Talaromyces sect. Trachyspermi</taxon>
    </lineage>
</organism>
<dbReference type="Proteomes" id="UP000214365">
    <property type="component" value="Unassembled WGS sequence"/>
</dbReference>
<evidence type="ECO:0000256" key="7">
    <source>
        <dbReference type="SAM" id="MobiDB-lite"/>
    </source>
</evidence>
<dbReference type="GO" id="GO:0070840">
    <property type="term" value="F:dynein complex binding"/>
    <property type="evidence" value="ECO:0007669"/>
    <property type="project" value="TreeGrafter"/>
</dbReference>
<dbReference type="STRING" id="1441469.A0A225AK96"/>
<keyword evidence="5" id="KW-0206">Cytoskeleton</keyword>
<keyword evidence="4" id="KW-0963">Cytoplasm</keyword>
<dbReference type="PANTHER" id="PTHR13072:SF0">
    <property type="entry name" value="DYNACTIN SUBUNIT 6"/>
    <property type="match status" value="1"/>
</dbReference>
<comment type="similarity">
    <text evidence="2">Belongs to the dynactin subunits 5/6 family. Dynactin subunit 6 subfamily.</text>
</comment>
<dbReference type="SUPFAM" id="SSF51161">
    <property type="entry name" value="Trimeric LpxA-like enzymes"/>
    <property type="match status" value="1"/>
</dbReference>
<dbReference type="Gene3D" id="2.160.10.10">
    <property type="entry name" value="Hexapeptide repeat proteins"/>
    <property type="match status" value="1"/>
</dbReference>
<evidence type="ECO:0000256" key="6">
    <source>
        <dbReference type="ARBA" id="ARBA00034687"/>
    </source>
</evidence>
<proteinExistence type="inferred from homology"/>
<dbReference type="AlphaFoldDB" id="A0A225AK96"/>